<evidence type="ECO:0000259" key="1">
    <source>
        <dbReference type="PROSITE" id="PS50191"/>
    </source>
</evidence>
<dbReference type="InterPro" id="IPR001251">
    <property type="entry name" value="CRAL-TRIO_dom"/>
</dbReference>
<keyword evidence="3" id="KW-1185">Reference proteome</keyword>
<dbReference type="Pfam" id="PF00650">
    <property type="entry name" value="CRAL_TRIO"/>
    <property type="match status" value="1"/>
</dbReference>
<dbReference type="Gene3D" id="3.40.525.10">
    <property type="entry name" value="CRAL-TRIO lipid binding domain"/>
    <property type="match status" value="1"/>
</dbReference>
<feature type="domain" description="CRAL-TRIO" evidence="1">
    <location>
        <begin position="79"/>
        <end position="255"/>
    </location>
</feature>
<dbReference type="PANTHER" id="PTHR47159">
    <property type="entry name" value="PROTEIN CBG07705-RELATED"/>
    <property type="match status" value="1"/>
</dbReference>
<dbReference type="PANTHER" id="PTHR47159:SF1">
    <property type="entry name" value="CRAL-TRIO DOMAIN-CONTAINING PROTEIN F28H7.8"/>
    <property type="match status" value="1"/>
</dbReference>
<dbReference type="OrthoDB" id="1434354at2759"/>
<proteinExistence type="predicted"/>
<sequence>MAPEILTNQEEMDLSAIEQLRQQVSDIIDPRYDTKFNMLRWLQSNNFNVPKTVHMLRKHLKWRKERKLDEPESESLLQFSEARRKYMPIEIIGPQRVKNGDRLIVVDQAGRIDVGGLLKSVQPTEYLHEMYRSFEDVQRRLMKMEEETGVQCYMHYIFDLEGLTFDPTLLGVVNGPFRVSWQLVGLNYREFIDKFIVINAPSYINVLWSALCPFIPEQSRHRIIFTGSNWKEELAEICDLECLPKRYGGLIDDDKCLKLVFFEK</sequence>
<dbReference type="SUPFAM" id="SSF52087">
    <property type="entry name" value="CRAL/TRIO domain"/>
    <property type="match status" value="1"/>
</dbReference>
<accession>A0A9P1IWN5</accession>
<dbReference type="SUPFAM" id="SSF46938">
    <property type="entry name" value="CRAL/TRIO N-terminal domain"/>
    <property type="match status" value="1"/>
</dbReference>
<reference evidence="2" key="1">
    <citation type="submission" date="2022-11" db="EMBL/GenBank/DDBJ databases">
        <authorList>
            <person name="Kikuchi T."/>
        </authorList>
    </citation>
    <scope>NUCLEOTIDE SEQUENCE</scope>
    <source>
        <strain evidence="2">PS1010</strain>
    </source>
</reference>
<comment type="caution">
    <text evidence="2">The sequence shown here is derived from an EMBL/GenBank/DDBJ whole genome shotgun (WGS) entry which is preliminary data.</text>
</comment>
<dbReference type="EMBL" id="CANHGI010000005">
    <property type="protein sequence ID" value="CAI5451522.1"/>
    <property type="molecule type" value="Genomic_DNA"/>
</dbReference>
<evidence type="ECO:0000313" key="2">
    <source>
        <dbReference type="EMBL" id="CAI5451522.1"/>
    </source>
</evidence>
<dbReference type="CDD" id="cd00170">
    <property type="entry name" value="SEC14"/>
    <property type="match status" value="1"/>
</dbReference>
<dbReference type="InterPro" id="IPR053302">
    <property type="entry name" value="CRAL-TRIO_domain"/>
</dbReference>
<protein>
    <recommendedName>
        <fullName evidence="1">CRAL-TRIO domain-containing protein</fullName>
    </recommendedName>
</protein>
<dbReference type="Proteomes" id="UP001152747">
    <property type="component" value="Unassembled WGS sequence"/>
</dbReference>
<dbReference type="SMART" id="SM00516">
    <property type="entry name" value="SEC14"/>
    <property type="match status" value="1"/>
</dbReference>
<dbReference type="InterPro" id="IPR036273">
    <property type="entry name" value="CRAL/TRIO_N_dom_sf"/>
</dbReference>
<name>A0A9P1IWN5_9PELO</name>
<dbReference type="AlphaFoldDB" id="A0A9P1IWN5"/>
<gene>
    <name evidence="2" type="ORF">CAMP_LOCUS14159</name>
</gene>
<dbReference type="InterPro" id="IPR036865">
    <property type="entry name" value="CRAL-TRIO_dom_sf"/>
</dbReference>
<evidence type="ECO:0000313" key="3">
    <source>
        <dbReference type="Proteomes" id="UP001152747"/>
    </source>
</evidence>
<dbReference type="PROSITE" id="PS50191">
    <property type="entry name" value="CRAL_TRIO"/>
    <property type="match status" value="1"/>
</dbReference>
<organism evidence="2 3">
    <name type="scientific">Caenorhabditis angaria</name>
    <dbReference type="NCBI Taxonomy" id="860376"/>
    <lineage>
        <taxon>Eukaryota</taxon>
        <taxon>Metazoa</taxon>
        <taxon>Ecdysozoa</taxon>
        <taxon>Nematoda</taxon>
        <taxon>Chromadorea</taxon>
        <taxon>Rhabditida</taxon>
        <taxon>Rhabditina</taxon>
        <taxon>Rhabditomorpha</taxon>
        <taxon>Rhabditoidea</taxon>
        <taxon>Rhabditidae</taxon>
        <taxon>Peloderinae</taxon>
        <taxon>Caenorhabditis</taxon>
    </lineage>
</organism>